<dbReference type="EMBL" id="MPDK01000023">
    <property type="protein sequence ID" value="PWI56901.1"/>
    <property type="molecule type" value="Genomic_DNA"/>
</dbReference>
<evidence type="ECO:0000313" key="6">
    <source>
        <dbReference type="Proteomes" id="UP000245380"/>
    </source>
</evidence>
<keyword evidence="4" id="KW-0663">Pyridoxal phosphate</keyword>
<comment type="cofactor">
    <cofactor evidence="1">
        <name>pyridoxal 5'-phosphate</name>
        <dbReference type="ChEBI" id="CHEBI:597326"/>
    </cofactor>
</comment>
<name>A0A2U3D6L0_SULT2</name>
<dbReference type="InterPro" id="IPR015424">
    <property type="entry name" value="PyrdxlP-dep_Trfase"/>
</dbReference>
<organism evidence="5 6">
    <name type="scientific">Sulfoacidibacillus thermotolerans</name>
    <name type="common">Acidibacillus sulfuroxidans</name>
    <dbReference type="NCBI Taxonomy" id="1765684"/>
    <lineage>
        <taxon>Bacteria</taxon>
        <taxon>Bacillati</taxon>
        <taxon>Bacillota</taxon>
        <taxon>Bacilli</taxon>
        <taxon>Bacillales</taxon>
        <taxon>Alicyclobacillaceae</taxon>
        <taxon>Sulfoacidibacillus</taxon>
    </lineage>
</organism>
<gene>
    <name evidence="5" type="ORF">BM613_11295</name>
</gene>
<reference evidence="5 6" key="1">
    <citation type="submission" date="2016-11" db="EMBL/GenBank/DDBJ databases">
        <title>Comparative genomics of Acidibacillus ferroxidans species.</title>
        <authorList>
            <person name="Oliveira G."/>
            <person name="Nunes G."/>
            <person name="Oliveira R."/>
            <person name="Araujo F."/>
            <person name="Salim A."/>
            <person name="Scholte L."/>
            <person name="Morais D."/>
            <person name="Nancucheo I."/>
            <person name="Johnson D.B."/>
            <person name="Grail B."/>
            <person name="Bittencourt J."/>
            <person name="Valadares R."/>
        </authorList>
    </citation>
    <scope>NUCLEOTIDE SEQUENCE [LARGE SCALE GENOMIC DNA]</scope>
    <source>
        <strain evidence="5 6">Y002</strain>
    </source>
</reference>
<evidence type="ECO:0000256" key="2">
    <source>
        <dbReference type="ARBA" id="ARBA00022576"/>
    </source>
</evidence>
<keyword evidence="6" id="KW-1185">Reference proteome</keyword>
<dbReference type="Proteomes" id="UP000245380">
    <property type="component" value="Unassembled WGS sequence"/>
</dbReference>
<dbReference type="GO" id="GO:0042802">
    <property type="term" value="F:identical protein binding"/>
    <property type="evidence" value="ECO:0007669"/>
    <property type="project" value="TreeGrafter"/>
</dbReference>
<dbReference type="AlphaFoldDB" id="A0A2U3D6L0"/>
<keyword evidence="3" id="KW-0808">Transferase</keyword>
<evidence type="ECO:0000313" key="5">
    <source>
        <dbReference type="EMBL" id="PWI56901.1"/>
    </source>
</evidence>
<dbReference type="GO" id="GO:0008483">
    <property type="term" value="F:transaminase activity"/>
    <property type="evidence" value="ECO:0007669"/>
    <property type="project" value="UniProtKB-KW"/>
</dbReference>
<evidence type="ECO:0000256" key="4">
    <source>
        <dbReference type="ARBA" id="ARBA00022898"/>
    </source>
</evidence>
<dbReference type="InterPro" id="IPR005814">
    <property type="entry name" value="Aminotrans_3"/>
</dbReference>
<sequence>MGRTGKLFAVDHVGVTPDIMTLGKAFGGGVAPIATIAAIHTTLEEEVPQIVAAKGECFIKHLLAIQSRHSDVLTMVRGRGR</sequence>
<evidence type="ECO:0008006" key="7">
    <source>
        <dbReference type="Google" id="ProtNLM"/>
    </source>
</evidence>
<evidence type="ECO:0000256" key="3">
    <source>
        <dbReference type="ARBA" id="ARBA00022679"/>
    </source>
</evidence>
<protein>
    <recommendedName>
        <fullName evidence="7">Aminotransferase class I/classII domain-containing protein</fullName>
    </recommendedName>
</protein>
<proteinExistence type="predicted"/>
<dbReference type="InterPro" id="IPR050103">
    <property type="entry name" value="Class-III_PLP-dep_AT"/>
</dbReference>
<dbReference type="InterPro" id="IPR015421">
    <property type="entry name" value="PyrdxlP-dep_Trfase_major"/>
</dbReference>
<evidence type="ECO:0000256" key="1">
    <source>
        <dbReference type="ARBA" id="ARBA00001933"/>
    </source>
</evidence>
<dbReference type="Gene3D" id="3.90.1150.10">
    <property type="entry name" value="Aspartate Aminotransferase, domain 1"/>
    <property type="match status" value="1"/>
</dbReference>
<dbReference type="InterPro" id="IPR015422">
    <property type="entry name" value="PyrdxlP-dep_Trfase_small"/>
</dbReference>
<dbReference type="GO" id="GO:0030170">
    <property type="term" value="F:pyridoxal phosphate binding"/>
    <property type="evidence" value="ECO:0007669"/>
    <property type="project" value="InterPro"/>
</dbReference>
<dbReference type="PANTHER" id="PTHR11986:SF79">
    <property type="entry name" value="ACETYLORNITHINE AMINOTRANSFERASE, MITOCHONDRIAL"/>
    <property type="match status" value="1"/>
</dbReference>
<comment type="caution">
    <text evidence="5">The sequence shown here is derived from an EMBL/GenBank/DDBJ whole genome shotgun (WGS) entry which is preliminary data.</text>
</comment>
<accession>A0A2U3D6L0</accession>
<dbReference type="Gene3D" id="3.40.640.10">
    <property type="entry name" value="Type I PLP-dependent aspartate aminotransferase-like (Major domain)"/>
    <property type="match status" value="2"/>
</dbReference>
<dbReference type="Pfam" id="PF00202">
    <property type="entry name" value="Aminotran_3"/>
    <property type="match status" value="1"/>
</dbReference>
<dbReference type="PANTHER" id="PTHR11986">
    <property type="entry name" value="AMINOTRANSFERASE CLASS III"/>
    <property type="match status" value="1"/>
</dbReference>
<dbReference type="SUPFAM" id="SSF53383">
    <property type="entry name" value="PLP-dependent transferases"/>
    <property type="match status" value="1"/>
</dbReference>
<keyword evidence="2" id="KW-0032">Aminotransferase</keyword>